<comment type="caution">
    <text evidence="3">The sequence shown here is derived from an EMBL/GenBank/DDBJ whole genome shotgun (WGS) entry which is preliminary data.</text>
</comment>
<evidence type="ECO:0000256" key="1">
    <source>
        <dbReference type="ARBA" id="ARBA00023589"/>
    </source>
</evidence>
<dbReference type="EC" id="1.1.1.270" evidence="2"/>
<dbReference type="Gene3D" id="3.40.50.720">
    <property type="entry name" value="NAD(P)-binding Rossmann-like Domain"/>
    <property type="match status" value="1"/>
</dbReference>
<evidence type="ECO:0000256" key="2">
    <source>
        <dbReference type="ARBA" id="ARBA00023621"/>
    </source>
</evidence>
<dbReference type="EMBL" id="WSTA01000004">
    <property type="protein sequence ID" value="MWB97312.1"/>
    <property type="molecule type" value="Genomic_DNA"/>
</dbReference>
<evidence type="ECO:0000313" key="4">
    <source>
        <dbReference type="Proteomes" id="UP000438182"/>
    </source>
</evidence>
<accession>A0A6I4NW04</accession>
<sequence length="308" mass="32877">MPDTRPDRNLAARRAAVIGATAGVGFFTAAGLTAQGFDVTLTGRSPRKLDAAVRAIRTRHPDARLDTLVMDQSDPAAVSAGTAVLAASPLEVLVLNAGVVHTPKRRETTPDGVELVFATNVLGHQRVLAGALPALEASAADRWTAPRVVWLGSLSTRFEELDFADLELESDYTGWKAYARSKVAVETLGFELDRRLRARGSRVASVVAHPGYSIGGRTPRVPGVNEPSTSKRFADALQAWAQGKDDGARAVVHAATAIGVEGGDYWGPRFLTRGEPARGRTTAQVRDRERGARLWRAVEARTGVSALV</sequence>
<dbReference type="GO" id="GO:0000253">
    <property type="term" value="F:3-beta-hydroxysteroid 3-dehydrogenase (NADP+) activity"/>
    <property type="evidence" value="ECO:0007669"/>
    <property type="project" value="UniProtKB-EC"/>
</dbReference>
<keyword evidence="4" id="KW-1185">Reference proteome</keyword>
<name>A0A6I4NW04_9MICO</name>
<protein>
    <recommendedName>
        <fullName evidence="2">3beta-hydroxysteroid 3-dehydrogenase</fullName>
        <ecNumber evidence="2">1.1.1.270</ecNumber>
    </recommendedName>
</protein>
<dbReference type="InterPro" id="IPR002347">
    <property type="entry name" value="SDR_fam"/>
</dbReference>
<dbReference type="InterPro" id="IPR036291">
    <property type="entry name" value="NAD(P)-bd_dom_sf"/>
</dbReference>
<organism evidence="3 4">
    <name type="scientific">Agromyces seonyuensis</name>
    <dbReference type="NCBI Taxonomy" id="2662446"/>
    <lineage>
        <taxon>Bacteria</taxon>
        <taxon>Bacillati</taxon>
        <taxon>Actinomycetota</taxon>
        <taxon>Actinomycetes</taxon>
        <taxon>Micrococcales</taxon>
        <taxon>Microbacteriaceae</taxon>
        <taxon>Agromyces</taxon>
    </lineage>
</organism>
<dbReference type="Pfam" id="PF00106">
    <property type="entry name" value="adh_short"/>
    <property type="match status" value="1"/>
</dbReference>
<dbReference type="PANTHER" id="PTHR43647">
    <property type="entry name" value="DEHYDROGENASE"/>
    <property type="match status" value="1"/>
</dbReference>
<dbReference type="InterPro" id="IPR051593">
    <property type="entry name" value="Ergosterol_Biosynth_ERG27"/>
</dbReference>
<reference evidence="3 4" key="1">
    <citation type="submission" date="2019-12" db="EMBL/GenBank/DDBJ databases">
        <authorList>
            <person name="Kim Y.S."/>
        </authorList>
    </citation>
    <scope>NUCLEOTIDE SEQUENCE [LARGE SCALE GENOMIC DNA]</scope>
    <source>
        <strain evidence="3 4">MMS17-SY077</strain>
    </source>
</reference>
<gene>
    <name evidence="3" type="ORF">GB864_01860</name>
</gene>
<comment type="pathway">
    <text evidence="1">Steroid biosynthesis; zymosterol biosynthesis; zymosterol from lanosterol: step 5/6.</text>
</comment>
<dbReference type="SUPFAM" id="SSF51735">
    <property type="entry name" value="NAD(P)-binding Rossmann-fold domains"/>
    <property type="match status" value="1"/>
</dbReference>
<dbReference type="AlphaFoldDB" id="A0A6I4NW04"/>
<dbReference type="PANTHER" id="PTHR43647:SF2">
    <property type="entry name" value="DEHYDROGENASE"/>
    <property type="match status" value="1"/>
</dbReference>
<evidence type="ECO:0000313" key="3">
    <source>
        <dbReference type="EMBL" id="MWB97312.1"/>
    </source>
</evidence>
<dbReference type="RefSeq" id="WP_160422656.1">
    <property type="nucleotide sequence ID" value="NZ_WSTA01000004.1"/>
</dbReference>
<proteinExistence type="predicted"/>
<dbReference type="Proteomes" id="UP000438182">
    <property type="component" value="Unassembled WGS sequence"/>
</dbReference>